<protein>
    <submittedName>
        <fullName evidence="6">Flagellar export chaperone FliS</fullName>
    </submittedName>
</protein>
<keyword evidence="7" id="KW-1185">Reference proteome</keyword>
<dbReference type="PANTHER" id="PTHR34773:SF1">
    <property type="entry name" value="FLAGELLAR SECRETION CHAPERONE FLIS"/>
    <property type="match status" value="1"/>
</dbReference>
<evidence type="ECO:0000256" key="5">
    <source>
        <dbReference type="ARBA" id="ARBA00023186"/>
    </source>
</evidence>
<dbReference type="InterPro" id="IPR003713">
    <property type="entry name" value="FliS"/>
</dbReference>
<keyword evidence="6" id="KW-0966">Cell projection</keyword>
<comment type="similarity">
    <text evidence="2">Belongs to the FliS family.</text>
</comment>
<dbReference type="Gene3D" id="1.20.120.340">
    <property type="entry name" value="Flagellar protein FliS"/>
    <property type="match status" value="1"/>
</dbReference>
<evidence type="ECO:0000256" key="4">
    <source>
        <dbReference type="ARBA" id="ARBA00022795"/>
    </source>
</evidence>
<comment type="subcellular location">
    <subcellularLocation>
        <location evidence="1">Cytoplasm</location>
        <location evidence="1">Cytosol</location>
    </subcellularLocation>
</comment>
<dbReference type="SUPFAM" id="SSF101116">
    <property type="entry name" value="Flagellar export chaperone FliS"/>
    <property type="match status" value="1"/>
</dbReference>
<dbReference type="Proteomes" id="UP001596189">
    <property type="component" value="Unassembled WGS sequence"/>
</dbReference>
<dbReference type="NCBIfam" id="TIGR00208">
    <property type="entry name" value="fliS"/>
    <property type="match status" value="1"/>
</dbReference>
<gene>
    <name evidence="6" type="primary">fliS</name>
    <name evidence="6" type="ORF">ACFQDO_15795</name>
</gene>
<evidence type="ECO:0000256" key="2">
    <source>
        <dbReference type="ARBA" id="ARBA00008787"/>
    </source>
</evidence>
<dbReference type="RefSeq" id="WP_345714549.1">
    <property type="nucleotide sequence ID" value="NZ_BAABFP010000002.1"/>
</dbReference>
<keyword evidence="5" id="KW-0143">Chaperone</keyword>
<proteinExistence type="inferred from homology"/>
<reference evidence="7" key="1">
    <citation type="journal article" date="2019" name="Int. J. Syst. Evol. Microbiol.">
        <title>The Global Catalogue of Microorganisms (GCM) 10K type strain sequencing project: providing services to taxonomists for standard genome sequencing and annotation.</title>
        <authorList>
            <consortium name="The Broad Institute Genomics Platform"/>
            <consortium name="The Broad Institute Genome Sequencing Center for Infectious Disease"/>
            <person name="Wu L."/>
            <person name="Ma J."/>
        </authorList>
    </citation>
    <scope>NUCLEOTIDE SEQUENCE [LARGE SCALE GENOMIC DNA]</scope>
    <source>
        <strain evidence="7">KACC 14249</strain>
    </source>
</reference>
<name>A0ABW1JHE8_9ACTN</name>
<comment type="caution">
    <text evidence="6">The sequence shown here is derived from an EMBL/GenBank/DDBJ whole genome shotgun (WGS) entry which is preliminary data.</text>
</comment>
<dbReference type="CDD" id="cd16098">
    <property type="entry name" value="FliS"/>
    <property type="match status" value="1"/>
</dbReference>
<dbReference type="InterPro" id="IPR036584">
    <property type="entry name" value="FliS_sf"/>
</dbReference>
<dbReference type="PANTHER" id="PTHR34773">
    <property type="entry name" value="FLAGELLAR SECRETION CHAPERONE FLIS"/>
    <property type="match status" value="1"/>
</dbReference>
<evidence type="ECO:0000313" key="6">
    <source>
        <dbReference type="EMBL" id="MFC6008600.1"/>
    </source>
</evidence>
<dbReference type="Pfam" id="PF02561">
    <property type="entry name" value="FliS"/>
    <property type="match status" value="1"/>
</dbReference>
<keyword evidence="6" id="KW-0282">Flagellum</keyword>
<evidence type="ECO:0000256" key="1">
    <source>
        <dbReference type="ARBA" id="ARBA00004514"/>
    </source>
</evidence>
<evidence type="ECO:0000313" key="7">
    <source>
        <dbReference type="Proteomes" id="UP001596189"/>
    </source>
</evidence>
<keyword evidence="4" id="KW-1005">Bacterial flagellum biogenesis</keyword>
<keyword evidence="3" id="KW-0963">Cytoplasm</keyword>
<organism evidence="6 7">
    <name type="scientific">Angustibacter luteus</name>
    <dbReference type="NCBI Taxonomy" id="658456"/>
    <lineage>
        <taxon>Bacteria</taxon>
        <taxon>Bacillati</taxon>
        <taxon>Actinomycetota</taxon>
        <taxon>Actinomycetes</taxon>
        <taxon>Kineosporiales</taxon>
        <taxon>Kineosporiaceae</taxon>
    </lineage>
</organism>
<evidence type="ECO:0000256" key="3">
    <source>
        <dbReference type="ARBA" id="ARBA00022490"/>
    </source>
</evidence>
<sequence length="145" mass="15703">MTFPMAQNQAYQRAAGRYGSDTTATASPARLLVMLYDRLSLDLTRAHQAQLDGDREVANDNIAHAQDIIAELLTSLDVDAWEGGHNLASLYRWLIRELIAANTRMDATRTAGCITVVEPLRQAWTEAMTMAASPTAGTPLLGASA</sequence>
<keyword evidence="6" id="KW-0969">Cilium</keyword>
<dbReference type="EMBL" id="JBHSRD010000006">
    <property type="protein sequence ID" value="MFC6008600.1"/>
    <property type="molecule type" value="Genomic_DNA"/>
</dbReference>
<accession>A0ABW1JHE8</accession>